<reference evidence="18 19" key="1">
    <citation type="submission" date="2022-05" db="EMBL/GenBank/DDBJ databases">
        <authorList>
            <consortium name="Genoscope - CEA"/>
            <person name="William W."/>
        </authorList>
    </citation>
    <scope>NUCLEOTIDE SEQUENCE [LARGE SCALE GENOMIC DNA]</scope>
</reference>
<evidence type="ECO:0000256" key="13">
    <source>
        <dbReference type="SAM" id="MobiDB-lite"/>
    </source>
</evidence>
<evidence type="ECO:0000256" key="2">
    <source>
        <dbReference type="ARBA" id="ARBA00022670"/>
    </source>
</evidence>
<feature type="domain" description="Peptidase M16 C-terminal" evidence="15">
    <location>
        <begin position="195"/>
        <end position="373"/>
    </location>
</feature>
<dbReference type="PANTHER" id="PTHR43690">
    <property type="entry name" value="NARDILYSIN"/>
    <property type="match status" value="1"/>
</dbReference>
<dbReference type="FunFam" id="3.30.830.10:FF:000005">
    <property type="entry name" value="nardilysin isoform X1"/>
    <property type="match status" value="1"/>
</dbReference>
<sequence length="979" mass="112568">MEGVKKIYNNITKSPRDDRMYRGVELCNNMKVLVISDPSTDKSAAALDVHIGSMSDPSELPGLAHFCEHMLFLGTKKYPSENSFTQFLSENGGSSNAFTSAEHTNFFFDIKHECLQEALDRFAQFFLCPLFNSDATEREVNAVDSEHCKNVLSDSWRLNQLDKSSVSPSHPYSKFGSGNKLTLDTEPKKNGLSVRDELLKFHSSYYSANIMALTILGRDSLDDLTNLVIKLFSDTEDKNVSIPEFHDHPYDDEQVQVELKVVPIKDIKQLNISFPIPDVNQYYESKPCHYISHLLGHEGKGSLLSELKTKGWVNELVAGGASGARGFMFFICNMELTSEGQDHAYEIVACVFQYLEMLRRQEPPDWIFKECQALCEVRFQFKDKENPGSYVCSLARCLHEFGIDDVLQGQFVMKYFKPELIKMILSHLVPSKVRITLISKLFEGKTDLVEKWYETEYSKSKISPEYMKEWNNVLLNPSLQLPEENEFIPADFTLRERPQDSSSIPILIKDDSLLKVWFKQDDTFHLPKSCLLFEITSPLAYVDPCHCNMAHLFVELLKDSLNEYAYAAEIAGVHYKLENTMYGIFLSIKGYNHKQPVLLKKIFERMANFQVDPKRFPLIKERCEIALKNFVAEPPHQHALYYTSFLLEELAWHKDDLLEALEEVTLEKLKAFIPDLLGRLHIECLFHGNLTKEEALDIAQLVEKIIKEDSKTKPLLPLQLIRHREIQLPDGCSYLFEVQNEVHNNSSLEIYYQCDLQATKSNVLLELFCQVISEPCFNTLRTQEQLGYIVFSGVRRCNGAQGLRVLIQSEKEPSLLDSRVENFLQGIEDYIKTMSEEELKNHIEALAVKRMDKPKKLSSECMKHWKEILSRQYNFDRDNIEVGFLMTVTKEDVLAFYRDLLAFKAPRRHKLAVHILSKSRKTKNADNESKNEYDENEKTEDADALPPQTVIDDITAFKSSLPLFPLVPPYHSQPTKSKL</sequence>
<feature type="domain" description="Peptidase M16 N-terminal" evidence="14">
    <location>
        <begin position="31"/>
        <end position="168"/>
    </location>
</feature>
<feature type="compositionally biased region" description="Acidic residues" evidence="13">
    <location>
        <begin position="934"/>
        <end position="943"/>
    </location>
</feature>
<dbReference type="InterPro" id="IPR007863">
    <property type="entry name" value="Peptidase_M16_C"/>
</dbReference>
<dbReference type="Gene3D" id="3.30.830.10">
    <property type="entry name" value="Metalloenzyme, LuxS/M16 peptidase-like"/>
    <property type="match status" value="4"/>
</dbReference>
<keyword evidence="2" id="KW-0645">Protease</keyword>
<organism evidence="18 19">
    <name type="scientific">Pocillopora meandrina</name>
    <dbReference type="NCBI Taxonomy" id="46732"/>
    <lineage>
        <taxon>Eukaryota</taxon>
        <taxon>Metazoa</taxon>
        <taxon>Cnidaria</taxon>
        <taxon>Anthozoa</taxon>
        <taxon>Hexacorallia</taxon>
        <taxon>Scleractinia</taxon>
        <taxon>Astrocoeniina</taxon>
        <taxon>Pocilloporidae</taxon>
        <taxon>Pocillopora</taxon>
    </lineage>
</organism>
<evidence type="ECO:0000256" key="7">
    <source>
        <dbReference type="ARBA" id="ARBA00052248"/>
    </source>
</evidence>
<dbReference type="PROSITE" id="PS00143">
    <property type="entry name" value="INSULINASE"/>
    <property type="match status" value="1"/>
</dbReference>
<protein>
    <recommendedName>
        <fullName evidence="9">Insulin-degrading enzyme</fullName>
        <ecNumber evidence="8">3.4.24.56</ecNumber>
    </recommendedName>
    <alternativeName>
        <fullName evidence="11">Insulin protease</fullName>
    </alternativeName>
    <alternativeName>
        <fullName evidence="10">Insulysin</fullName>
    </alternativeName>
</protein>
<dbReference type="GO" id="GO:0005829">
    <property type="term" value="C:cytosol"/>
    <property type="evidence" value="ECO:0007669"/>
    <property type="project" value="TreeGrafter"/>
</dbReference>
<evidence type="ECO:0000256" key="11">
    <source>
        <dbReference type="ARBA" id="ARBA00080349"/>
    </source>
</evidence>
<evidence type="ECO:0000256" key="1">
    <source>
        <dbReference type="ARBA" id="ARBA00007261"/>
    </source>
</evidence>
<evidence type="ECO:0000259" key="14">
    <source>
        <dbReference type="Pfam" id="PF00675"/>
    </source>
</evidence>
<evidence type="ECO:0000256" key="12">
    <source>
        <dbReference type="RuleBase" id="RU004447"/>
    </source>
</evidence>
<dbReference type="InterPro" id="IPR054734">
    <property type="entry name" value="PqqF-like_C_4"/>
</dbReference>
<evidence type="ECO:0000313" key="18">
    <source>
        <dbReference type="EMBL" id="CAH3142097.1"/>
    </source>
</evidence>
<dbReference type="Pfam" id="PF22456">
    <property type="entry name" value="PqqF-like_C_4"/>
    <property type="match status" value="1"/>
</dbReference>
<dbReference type="EMBL" id="CALNXJ010000036">
    <property type="protein sequence ID" value="CAH3142097.1"/>
    <property type="molecule type" value="Genomic_DNA"/>
</dbReference>
<proteinExistence type="inferred from homology"/>
<name>A0AAU9XCF6_9CNID</name>
<feature type="compositionally biased region" description="Basic and acidic residues" evidence="13">
    <location>
        <begin position="923"/>
        <end position="933"/>
    </location>
</feature>
<dbReference type="InterPro" id="IPR011765">
    <property type="entry name" value="Pept_M16_N"/>
</dbReference>
<comment type="catalytic activity">
    <reaction evidence="7">
        <text>Degradation of insulin, glucagon and other polypeptides. No action on proteins.</text>
        <dbReference type="EC" id="3.4.24.56"/>
    </reaction>
</comment>
<keyword evidence="5" id="KW-0862">Zinc</keyword>
<dbReference type="GO" id="GO:0043171">
    <property type="term" value="P:peptide catabolic process"/>
    <property type="evidence" value="ECO:0007669"/>
    <property type="project" value="TreeGrafter"/>
</dbReference>
<dbReference type="AlphaFoldDB" id="A0AAU9XCF6"/>
<dbReference type="FunFam" id="3.30.830.10:FF:000007">
    <property type="entry name" value="Insulin-degrading enzyme"/>
    <property type="match status" value="1"/>
</dbReference>
<dbReference type="SUPFAM" id="SSF63411">
    <property type="entry name" value="LuxS/MPP-like metallohydrolase"/>
    <property type="match status" value="4"/>
</dbReference>
<dbReference type="GO" id="GO:0046872">
    <property type="term" value="F:metal ion binding"/>
    <property type="evidence" value="ECO:0007669"/>
    <property type="project" value="UniProtKB-KW"/>
</dbReference>
<keyword evidence="3" id="KW-0479">Metal-binding</keyword>
<accession>A0AAU9XCF6</accession>
<evidence type="ECO:0000256" key="4">
    <source>
        <dbReference type="ARBA" id="ARBA00022801"/>
    </source>
</evidence>
<dbReference type="Proteomes" id="UP001159428">
    <property type="component" value="Unassembled WGS sequence"/>
</dbReference>
<evidence type="ECO:0000256" key="10">
    <source>
        <dbReference type="ARBA" id="ARBA00074992"/>
    </source>
</evidence>
<evidence type="ECO:0000256" key="9">
    <source>
        <dbReference type="ARBA" id="ARBA00070422"/>
    </source>
</evidence>
<dbReference type="Pfam" id="PF05193">
    <property type="entry name" value="Peptidase_M16_C"/>
    <property type="match status" value="1"/>
</dbReference>
<keyword evidence="6" id="KW-0482">Metalloprotease</keyword>
<feature type="domain" description="Peptidase M16 middle/third" evidence="16">
    <location>
        <begin position="379"/>
        <end position="660"/>
    </location>
</feature>
<evidence type="ECO:0000256" key="6">
    <source>
        <dbReference type="ARBA" id="ARBA00023049"/>
    </source>
</evidence>
<dbReference type="EC" id="3.4.24.56" evidence="8"/>
<dbReference type="Pfam" id="PF00675">
    <property type="entry name" value="Peptidase_M16"/>
    <property type="match status" value="1"/>
</dbReference>
<dbReference type="GO" id="GO:0051603">
    <property type="term" value="P:proteolysis involved in protein catabolic process"/>
    <property type="evidence" value="ECO:0007669"/>
    <property type="project" value="TreeGrafter"/>
</dbReference>
<evidence type="ECO:0000256" key="5">
    <source>
        <dbReference type="ARBA" id="ARBA00022833"/>
    </source>
</evidence>
<dbReference type="InterPro" id="IPR032632">
    <property type="entry name" value="Peptidase_M16_M"/>
</dbReference>
<dbReference type="Pfam" id="PF16187">
    <property type="entry name" value="Peptidase_M16_M"/>
    <property type="match status" value="1"/>
</dbReference>
<dbReference type="InterPro" id="IPR001431">
    <property type="entry name" value="Pept_M16_Zn_BS"/>
</dbReference>
<dbReference type="FunFam" id="3.30.830.10:FF:000004">
    <property type="entry name" value="Putative insulin-degrading enzyme"/>
    <property type="match status" value="1"/>
</dbReference>
<dbReference type="PANTHER" id="PTHR43690:SF18">
    <property type="entry name" value="INSULIN-DEGRADING ENZYME-RELATED"/>
    <property type="match status" value="1"/>
</dbReference>
<dbReference type="InterPro" id="IPR050626">
    <property type="entry name" value="Peptidase_M16"/>
</dbReference>
<evidence type="ECO:0000256" key="8">
    <source>
        <dbReference type="ARBA" id="ARBA00066874"/>
    </source>
</evidence>
<dbReference type="GO" id="GO:0005739">
    <property type="term" value="C:mitochondrion"/>
    <property type="evidence" value="ECO:0007669"/>
    <property type="project" value="TreeGrafter"/>
</dbReference>
<dbReference type="InterPro" id="IPR011249">
    <property type="entry name" value="Metalloenz_LuxS/M16"/>
</dbReference>
<comment type="similarity">
    <text evidence="1 12">Belongs to the peptidase M16 family.</text>
</comment>
<evidence type="ECO:0000256" key="3">
    <source>
        <dbReference type="ARBA" id="ARBA00022723"/>
    </source>
</evidence>
<evidence type="ECO:0000313" key="19">
    <source>
        <dbReference type="Proteomes" id="UP001159428"/>
    </source>
</evidence>
<dbReference type="GO" id="GO:0004222">
    <property type="term" value="F:metalloendopeptidase activity"/>
    <property type="evidence" value="ECO:0007669"/>
    <property type="project" value="UniProtKB-EC"/>
</dbReference>
<gene>
    <name evidence="18" type="ORF">PMEA_00019936</name>
</gene>
<keyword evidence="19" id="KW-1185">Reference proteome</keyword>
<evidence type="ECO:0000259" key="17">
    <source>
        <dbReference type="Pfam" id="PF22456"/>
    </source>
</evidence>
<keyword evidence="4" id="KW-0378">Hydrolase</keyword>
<feature type="region of interest" description="Disordered" evidence="13">
    <location>
        <begin position="918"/>
        <end position="947"/>
    </location>
</feature>
<evidence type="ECO:0000259" key="16">
    <source>
        <dbReference type="Pfam" id="PF16187"/>
    </source>
</evidence>
<dbReference type="FunFam" id="3.30.830.10:FF:000003">
    <property type="entry name" value="Insulin-degrading enzyme"/>
    <property type="match status" value="1"/>
</dbReference>
<evidence type="ECO:0000259" key="15">
    <source>
        <dbReference type="Pfam" id="PF05193"/>
    </source>
</evidence>
<feature type="domain" description="Coenzyme PQQ synthesis protein F-like C-terminal lobe" evidence="17">
    <location>
        <begin position="767"/>
        <end position="865"/>
    </location>
</feature>
<comment type="caution">
    <text evidence="18">The sequence shown here is derived from an EMBL/GenBank/DDBJ whole genome shotgun (WGS) entry which is preliminary data.</text>
</comment>